<dbReference type="InterPro" id="IPR051131">
    <property type="entry name" value="NEK_Ser/Thr_kinase_NIMA"/>
</dbReference>
<dbReference type="PANTHER" id="PTHR44899:SF10">
    <property type="entry name" value="NIMA-RELATED KINASE 2"/>
    <property type="match status" value="1"/>
</dbReference>
<name>A0A0L0HHR0_SPIPD</name>
<sequence>MEYNPNKYEPLNLIGRGSFGVIRKVRRRSDGKIYARKEIDYKRMSEREKKQLVAEVNILRELRHPHIVRYYERDVDRDNCLMYIYMEYCEGGDLAEVIRRYKKRGKRFAEQTIWKYLAQLLLALHECHCPGSGKSGVRPTVLHRDLKPDNVFLDGRDDVKLGDFGLSRLMDGSEFARTYVGTPFYMSPELISESSYNEKSDVWALGCLIYELCTLDPPFQAKTQSQLAMKIQQGAVAPLPPQYSQELFYIIKAMLQVNQSRRPTTADLLEVPMIKQALGEEPPKNEKPPAVDQREDELRKRELAIEAREVAVLAREEEWKRVAVAHEERLKATLERQEEELKRKYAQLEHQLMSALRAKEESLLKREAELIENRTLLQQAIEKQRHVPHTVNHTYRRGLEERTTASNKENVFTSAFGNLGVLGRRKSIKGVSTPISSLPTPPISAPGSAGTNHPTGSAEKIRADVRHTGGPLLRRAQSERDWRVNHHGEMDDIVKGLEQFALSSPMRPKTTGPDDMSIMMHLSP</sequence>
<dbReference type="FunFam" id="3.30.200.20:FF:000097">
    <property type="entry name" value="Probable serine/threonine-protein kinase nek1"/>
    <property type="match status" value="1"/>
</dbReference>
<dbReference type="AlphaFoldDB" id="A0A0L0HHR0"/>
<dbReference type="STRING" id="645134.A0A0L0HHR0"/>
<protein>
    <recommendedName>
        <fullName evidence="2">non-specific serine/threonine protein kinase</fullName>
        <ecNumber evidence="2">2.7.11.1</ecNumber>
    </recommendedName>
</protein>
<evidence type="ECO:0000313" key="15">
    <source>
        <dbReference type="Proteomes" id="UP000053201"/>
    </source>
</evidence>
<dbReference type="PROSITE" id="PS00108">
    <property type="entry name" value="PROTEIN_KINASE_ST"/>
    <property type="match status" value="1"/>
</dbReference>
<dbReference type="PROSITE" id="PS00107">
    <property type="entry name" value="PROTEIN_KINASE_ATP"/>
    <property type="match status" value="1"/>
</dbReference>
<comment type="similarity">
    <text evidence="1">Belongs to the protein kinase superfamily. NEK Ser/Thr protein kinase family. NIMA subfamily.</text>
</comment>
<reference evidence="14 15" key="1">
    <citation type="submission" date="2009-08" db="EMBL/GenBank/DDBJ databases">
        <title>The Genome Sequence of Spizellomyces punctatus strain DAOM BR117.</title>
        <authorList>
            <consortium name="The Broad Institute Genome Sequencing Platform"/>
            <person name="Russ C."/>
            <person name="Cuomo C."/>
            <person name="Shea T."/>
            <person name="Young S.K."/>
            <person name="Zeng Q."/>
            <person name="Koehrsen M."/>
            <person name="Haas B."/>
            <person name="Borodovsky M."/>
            <person name="Guigo R."/>
            <person name="Alvarado L."/>
            <person name="Berlin A."/>
            <person name="Bochicchio J."/>
            <person name="Borenstein D."/>
            <person name="Chapman S."/>
            <person name="Chen Z."/>
            <person name="Engels R."/>
            <person name="Freedman E."/>
            <person name="Gellesch M."/>
            <person name="Goldberg J."/>
            <person name="Griggs A."/>
            <person name="Gujja S."/>
            <person name="Heiman D."/>
            <person name="Hepburn T."/>
            <person name="Howarth C."/>
            <person name="Jen D."/>
            <person name="Larson L."/>
            <person name="Lewis B."/>
            <person name="Mehta T."/>
            <person name="Park D."/>
            <person name="Pearson M."/>
            <person name="Roberts A."/>
            <person name="Saif S."/>
            <person name="Shenoy N."/>
            <person name="Sisk P."/>
            <person name="Stolte C."/>
            <person name="Sykes S."/>
            <person name="Thomson T."/>
            <person name="Walk T."/>
            <person name="White J."/>
            <person name="Yandava C."/>
            <person name="Burger G."/>
            <person name="Gray M.W."/>
            <person name="Holland P.W.H."/>
            <person name="King N."/>
            <person name="Lang F.B.F."/>
            <person name="Roger A.J."/>
            <person name="Ruiz-Trillo I."/>
            <person name="Lander E."/>
            <person name="Nusbaum C."/>
        </authorList>
    </citation>
    <scope>NUCLEOTIDE SEQUENCE [LARGE SCALE GENOMIC DNA]</scope>
    <source>
        <strain evidence="14 15">DAOM BR117</strain>
    </source>
</reference>
<dbReference type="OrthoDB" id="10250725at2759"/>
<dbReference type="SMART" id="SM00220">
    <property type="entry name" value="S_TKc"/>
    <property type="match status" value="1"/>
</dbReference>
<organism evidence="14 15">
    <name type="scientific">Spizellomyces punctatus (strain DAOM BR117)</name>
    <dbReference type="NCBI Taxonomy" id="645134"/>
    <lineage>
        <taxon>Eukaryota</taxon>
        <taxon>Fungi</taxon>
        <taxon>Fungi incertae sedis</taxon>
        <taxon>Chytridiomycota</taxon>
        <taxon>Chytridiomycota incertae sedis</taxon>
        <taxon>Chytridiomycetes</taxon>
        <taxon>Spizellomycetales</taxon>
        <taxon>Spizellomycetaceae</taxon>
        <taxon>Spizellomyces</taxon>
    </lineage>
</organism>
<comment type="catalytic activity">
    <reaction evidence="8">
        <text>L-threonyl-[protein] + ATP = O-phospho-L-threonyl-[protein] + ADP + H(+)</text>
        <dbReference type="Rhea" id="RHEA:46608"/>
        <dbReference type="Rhea" id="RHEA-COMP:11060"/>
        <dbReference type="Rhea" id="RHEA-COMP:11605"/>
        <dbReference type="ChEBI" id="CHEBI:15378"/>
        <dbReference type="ChEBI" id="CHEBI:30013"/>
        <dbReference type="ChEBI" id="CHEBI:30616"/>
        <dbReference type="ChEBI" id="CHEBI:61977"/>
        <dbReference type="ChEBI" id="CHEBI:456216"/>
        <dbReference type="EC" id="2.7.11.1"/>
    </reaction>
</comment>
<dbReference type="RefSeq" id="XP_016609045.1">
    <property type="nucleotide sequence ID" value="XM_016752347.1"/>
</dbReference>
<dbReference type="PROSITE" id="PS50011">
    <property type="entry name" value="PROTEIN_KINASE_DOM"/>
    <property type="match status" value="1"/>
</dbReference>
<evidence type="ECO:0000256" key="12">
    <source>
        <dbReference type="SAM" id="MobiDB-lite"/>
    </source>
</evidence>
<dbReference type="Pfam" id="PF00069">
    <property type="entry name" value="Pkinase"/>
    <property type="match status" value="1"/>
</dbReference>
<evidence type="ECO:0000256" key="3">
    <source>
        <dbReference type="ARBA" id="ARBA00022527"/>
    </source>
</evidence>
<dbReference type="InterPro" id="IPR011009">
    <property type="entry name" value="Kinase-like_dom_sf"/>
</dbReference>
<dbReference type="EMBL" id="KQ257455">
    <property type="protein sequence ID" value="KND01006.1"/>
    <property type="molecule type" value="Genomic_DNA"/>
</dbReference>
<feature type="region of interest" description="Disordered" evidence="12">
    <location>
        <begin position="432"/>
        <end position="457"/>
    </location>
</feature>
<comment type="catalytic activity">
    <reaction evidence="9">
        <text>L-seryl-[protein] + ATP = O-phospho-L-seryl-[protein] + ADP + H(+)</text>
        <dbReference type="Rhea" id="RHEA:17989"/>
        <dbReference type="Rhea" id="RHEA-COMP:9863"/>
        <dbReference type="Rhea" id="RHEA-COMP:11604"/>
        <dbReference type="ChEBI" id="CHEBI:15378"/>
        <dbReference type="ChEBI" id="CHEBI:29999"/>
        <dbReference type="ChEBI" id="CHEBI:30616"/>
        <dbReference type="ChEBI" id="CHEBI:83421"/>
        <dbReference type="ChEBI" id="CHEBI:456216"/>
        <dbReference type="EC" id="2.7.11.1"/>
    </reaction>
</comment>
<evidence type="ECO:0000256" key="6">
    <source>
        <dbReference type="ARBA" id="ARBA00022777"/>
    </source>
</evidence>
<evidence type="ECO:0000256" key="8">
    <source>
        <dbReference type="ARBA" id="ARBA00047899"/>
    </source>
</evidence>
<dbReference type="EC" id="2.7.11.1" evidence="2"/>
<keyword evidence="11" id="KW-0175">Coiled coil</keyword>
<dbReference type="Gene3D" id="1.10.510.10">
    <property type="entry name" value="Transferase(Phosphotransferase) domain 1"/>
    <property type="match status" value="1"/>
</dbReference>
<keyword evidence="7 10" id="KW-0067">ATP-binding</keyword>
<accession>A0A0L0HHR0</accession>
<evidence type="ECO:0000256" key="4">
    <source>
        <dbReference type="ARBA" id="ARBA00022679"/>
    </source>
</evidence>
<dbReference type="OMA" id="LALHRCH"/>
<keyword evidence="15" id="KW-1185">Reference proteome</keyword>
<dbReference type="InterPro" id="IPR000719">
    <property type="entry name" value="Prot_kinase_dom"/>
</dbReference>
<dbReference type="InterPro" id="IPR017441">
    <property type="entry name" value="Protein_kinase_ATP_BS"/>
</dbReference>
<dbReference type="InParanoid" id="A0A0L0HHR0"/>
<evidence type="ECO:0000256" key="9">
    <source>
        <dbReference type="ARBA" id="ARBA00048679"/>
    </source>
</evidence>
<dbReference type="GeneID" id="27687572"/>
<proteinExistence type="inferred from homology"/>
<dbReference type="CDD" id="cd08217">
    <property type="entry name" value="STKc_Nek2"/>
    <property type="match status" value="1"/>
</dbReference>
<evidence type="ECO:0000256" key="2">
    <source>
        <dbReference type="ARBA" id="ARBA00012513"/>
    </source>
</evidence>
<feature type="coiled-coil region" evidence="11">
    <location>
        <begin position="324"/>
        <end position="358"/>
    </location>
</feature>
<dbReference type="PANTHER" id="PTHR44899">
    <property type="entry name" value="CAMK FAMILY PROTEIN KINASE"/>
    <property type="match status" value="1"/>
</dbReference>
<keyword evidence="3" id="KW-0723">Serine/threonine-protein kinase</keyword>
<dbReference type="InterPro" id="IPR008271">
    <property type="entry name" value="Ser/Thr_kinase_AS"/>
</dbReference>
<dbReference type="SUPFAM" id="SSF56112">
    <property type="entry name" value="Protein kinase-like (PK-like)"/>
    <property type="match status" value="1"/>
</dbReference>
<evidence type="ECO:0000256" key="5">
    <source>
        <dbReference type="ARBA" id="ARBA00022741"/>
    </source>
</evidence>
<keyword evidence="6 14" id="KW-0418">Kinase</keyword>
<evidence type="ECO:0000313" key="14">
    <source>
        <dbReference type="EMBL" id="KND01006.1"/>
    </source>
</evidence>
<feature type="domain" description="Protein kinase" evidence="13">
    <location>
        <begin position="8"/>
        <end position="274"/>
    </location>
</feature>
<gene>
    <name evidence="14" type="ORF">SPPG_04102</name>
</gene>
<dbReference type="eggNOG" id="KOG1826">
    <property type="taxonomic scope" value="Eukaryota"/>
</dbReference>
<feature type="binding site" evidence="10">
    <location>
        <position position="37"/>
    </location>
    <ligand>
        <name>ATP</name>
        <dbReference type="ChEBI" id="CHEBI:30616"/>
    </ligand>
</feature>
<keyword evidence="4" id="KW-0808">Transferase</keyword>
<evidence type="ECO:0000259" key="13">
    <source>
        <dbReference type="PROSITE" id="PS50011"/>
    </source>
</evidence>
<dbReference type="GO" id="GO:0005524">
    <property type="term" value="F:ATP binding"/>
    <property type="evidence" value="ECO:0007669"/>
    <property type="project" value="UniProtKB-UniRule"/>
</dbReference>
<dbReference type="Gene3D" id="3.30.200.20">
    <property type="entry name" value="Phosphorylase Kinase, domain 1"/>
    <property type="match status" value="2"/>
</dbReference>
<dbReference type="Proteomes" id="UP000053201">
    <property type="component" value="Unassembled WGS sequence"/>
</dbReference>
<evidence type="ECO:0000256" key="10">
    <source>
        <dbReference type="PROSITE-ProRule" id="PRU10141"/>
    </source>
</evidence>
<evidence type="ECO:0000256" key="1">
    <source>
        <dbReference type="ARBA" id="ARBA00010886"/>
    </source>
</evidence>
<keyword evidence="5 10" id="KW-0547">Nucleotide-binding</keyword>
<evidence type="ECO:0000256" key="11">
    <source>
        <dbReference type="SAM" id="Coils"/>
    </source>
</evidence>
<dbReference type="VEuPathDB" id="FungiDB:SPPG_04102"/>
<dbReference type="GO" id="GO:0004674">
    <property type="term" value="F:protein serine/threonine kinase activity"/>
    <property type="evidence" value="ECO:0007669"/>
    <property type="project" value="UniProtKB-KW"/>
</dbReference>
<evidence type="ECO:0000256" key="7">
    <source>
        <dbReference type="ARBA" id="ARBA00022840"/>
    </source>
</evidence>